<gene>
    <name evidence="2" type="ORF">EDD29_4524</name>
</gene>
<feature type="transmembrane region" description="Helical" evidence="1">
    <location>
        <begin position="88"/>
        <end position="106"/>
    </location>
</feature>
<dbReference type="Proteomes" id="UP000272400">
    <property type="component" value="Unassembled WGS sequence"/>
</dbReference>
<keyword evidence="1" id="KW-0812">Transmembrane</keyword>
<sequence>MSGRVASARSAGRPWVLALVAVASAWAFVVAPRVLAGVGTGTGFGGRAELVEAMSASFDGYWASGRREPAAGLASVIEYWARYHVAKAALAGMLLAVFGLLAVRLWRAYARSGGSGRGRRAALASGGGAAAGLAVFALVTVMANVQGAITPFASLLPMLPADGTLAEARRNLAAAPGGPHPPALDLMIEDFARYHAVMAVIAAVVAAALLLGGALLWRATARTERSARSARRVLGTFGILAALLAAALVVVAVANTGTAADPSPAFLAFLEGGW</sequence>
<reference evidence="2 3" key="1">
    <citation type="submission" date="2018-11" db="EMBL/GenBank/DDBJ databases">
        <title>Sequencing the genomes of 1000 actinobacteria strains.</title>
        <authorList>
            <person name="Klenk H.-P."/>
        </authorList>
    </citation>
    <scope>NUCLEOTIDE SEQUENCE [LARGE SCALE GENOMIC DNA]</scope>
    <source>
        <strain evidence="2 3">DSM 44254</strain>
    </source>
</reference>
<evidence type="ECO:0000313" key="2">
    <source>
        <dbReference type="EMBL" id="ROO86938.1"/>
    </source>
</evidence>
<keyword evidence="3" id="KW-1185">Reference proteome</keyword>
<feature type="transmembrane region" description="Helical" evidence="1">
    <location>
        <begin position="127"/>
        <end position="149"/>
    </location>
</feature>
<evidence type="ECO:0008006" key="4">
    <source>
        <dbReference type="Google" id="ProtNLM"/>
    </source>
</evidence>
<accession>A0A3N1D1K2</accession>
<evidence type="ECO:0000313" key="3">
    <source>
        <dbReference type="Proteomes" id="UP000272400"/>
    </source>
</evidence>
<keyword evidence="1" id="KW-1133">Transmembrane helix</keyword>
<evidence type="ECO:0000256" key="1">
    <source>
        <dbReference type="SAM" id="Phobius"/>
    </source>
</evidence>
<name>A0A3N1D1K2_9ACTN</name>
<dbReference type="AlphaFoldDB" id="A0A3N1D1K2"/>
<feature type="transmembrane region" description="Helical" evidence="1">
    <location>
        <begin position="233"/>
        <end position="254"/>
    </location>
</feature>
<keyword evidence="1" id="KW-0472">Membrane</keyword>
<protein>
    <recommendedName>
        <fullName evidence="4">Tat (Twin-arginine translocation) pathway signal sequence</fullName>
    </recommendedName>
</protein>
<dbReference type="EMBL" id="RJKE01000001">
    <property type="protein sequence ID" value="ROO86938.1"/>
    <property type="molecule type" value="Genomic_DNA"/>
</dbReference>
<comment type="caution">
    <text evidence="2">The sequence shown here is derived from an EMBL/GenBank/DDBJ whole genome shotgun (WGS) entry which is preliminary data.</text>
</comment>
<proteinExistence type="predicted"/>
<organism evidence="2 3">
    <name type="scientific">Actinocorallia herbida</name>
    <dbReference type="NCBI Taxonomy" id="58109"/>
    <lineage>
        <taxon>Bacteria</taxon>
        <taxon>Bacillati</taxon>
        <taxon>Actinomycetota</taxon>
        <taxon>Actinomycetes</taxon>
        <taxon>Streptosporangiales</taxon>
        <taxon>Thermomonosporaceae</taxon>
        <taxon>Actinocorallia</taxon>
    </lineage>
</organism>
<feature type="transmembrane region" description="Helical" evidence="1">
    <location>
        <begin position="194"/>
        <end position="217"/>
    </location>
</feature>